<dbReference type="RefSeq" id="WP_247377335.1">
    <property type="nucleotide sequence ID" value="NZ_JALLGV010000003.1"/>
</dbReference>
<protein>
    <submittedName>
        <fullName evidence="1">CTP synthetase</fullName>
    </submittedName>
</protein>
<sequence length="107" mass="11013">MNAVIAGPDEHDLGAALDEAGIDVTRAAGTANRPALEEAGIVDAELLVLTDTGLATSIPVAKDLNDDLHVVVYATDSLPEFAKGQADMLLDPELFSADAVAEELAAE</sequence>
<dbReference type="EMBL" id="JBHUDJ010000001">
    <property type="protein sequence ID" value="MFD1585673.1"/>
    <property type="molecule type" value="Genomic_DNA"/>
</dbReference>
<reference evidence="1 2" key="1">
    <citation type="journal article" date="2019" name="Int. J. Syst. Evol. Microbiol.">
        <title>The Global Catalogue of Microorganisms (GCM) 10K type strain sequencing project: providing services to taxonomists for standard genome sequencing and annotation.</title>
        <authorList>
            <consortium name="The Broad Institute Genomics Platform"/>
            <consortium name="The Broad Institute Genome Sequencing Center for Infectious Disease"/>
            <person name="Wu L."/>
            <person name="Ma J."/>
        </authorList>
    </citation>
    <scope>NUCLEOTIDE SEQUENCE [LARGE SCALE GENOMIC DNA]</scope>
    <source>
        <strain evidence="1 2">CGMCC 1.12125</strain>
    </source>
</reference>
<evidence type="ECO:0000313" key="1">
    <source>
        <dbReference type="EMBL" id="MFD1585673.1"/>
    </source>
</evidence>
<name>A0ABD6C5Z9_9EURY</name>
<dbReference type="AlphaFoldDB" id="A0ABD6C5Z9"/>
<dbReference type="Proteomes" id="UP001597119">
    <property type="component" value="Unassembled WGS sequence"/>
</dbReference>
<evidence type="ECO:0000313" key="2">
    <source>
        <dbReference type="Proteomes" id="UP001597119"/>
    </source>
</evidence>
<organism evidence="1 2">
    <name type="scientific">Halorientalis brevis</name>
    <dbReference type="NCBI Taxonomy" id="1126241"/>
    <lineage>
        <taxon>Archaea</taxon>
        <taxon>Methanobacteriati</taxon>
        <taxon>Methanobacteriota</taxon>
        <taxon>Stenosarchaea group</taxon>
        <taxon>Halobacteria</taxon>
        <taxon>Halobacteriales</taxon>
        <taxon>Haloarculaceae</taxon>
        <taxon>Halorientalis</taxon>
    </lineage>
</organism>
<dbReference type="Pfam" id="PF23443">
    <property type="entry name" value="DUF7126"/>
    <property type="match status" value="1"/>
</dbReference>
<accession>A0ABD6C5Z9</accession>
<comment type="caution">
    <text evidence="1">The sequence shown here is derived from an EMBL/GenBank/DDBJ whole genome shotgun (WGS) entry which is preliminary data.</text>
</comment>
<dbReference type="InterPro" id="IPR055550">
    <property type="entry name" value="DUF7126"/>
</dbReference>
<gene>
    <name evidence="1" type="ORF">ACFR9U_01660</name>
</gene>
<keyword evidence="2" id="KW-1185">Reference proteome</keyword>
<proteinExistence type="predicted"/>